<dbReference type="SUPFAM" id="SSF53474">
    <property type="entry name" value="alpha/beta-Hydrolases"/>
    <property type="match status" value="1"/>
</dbReference>
<evidence type="ECO:0000313" key="7">
    <source>
        <dbReference type="Proteomes" id="UP000466187"/>
    </source>
</evidence>
<dbReference type="InterPro" id="IPR050309">
    <property type="entry name" value="Type-B_Carboxylest/Lipase"/>
</dbReference>
<dbReference type="AlphaFoldDB" id="A0A7I7WFJ2"/>
<feature type="region of interest" description="Disordered" evidence="4">
    <location>
        <begin position="1"/>
        <end position="20"/>
    </location>
</feature>
<comment type="similarity">
    <text evidence="1 3">Belongs to the type-B carboxylesterase/lipase family.</text>
</comment>
<proteinExistence type="inferred from homology"/>
<dbReference type="Gene3D" id="3.40.50.1820">
    <property type="entry name" value="alpha/beta hydrolase"/>
    <property type="match status" value="1"/>
</dbReference>
<dbReference type="EMBL" id="AP022608">
    <property type="protein sequence ID" value="BBZ16396.1"/>
    <property type="molecule type" value="Genomic_DNA"/>
</dbReference>
<dbReference type="EC" id="3.1.1.-" evidence="3"/>
<evidence type="ECO:0000256" key="2">
    <source>
        <dbReference type="ARBA" id="ARBA00022801"/>
    </source>
</evidence>
<evidence type="ECO:0000256" key="3">
    <source>
        <dbReference type="RuleBase" id="RU361235"/>
    </source>
</evidence>
<name>A0A7I7WFJ2_MYCGU</name>
<organism evidence="6 7">
    <name type="scientific">Mycolicibacterium gadium</name>
    <name type="common">Mycobacterium gadium</name>
    <dbReference type="NCBI Taxonomy" id="1794"/>
    <lineage>
        <taxon>Bacteria</taxon>
        <taxon>Bacillati</taxon>
        <taxon>Actinomycetota</taxon>
        <taxon>Actinomycetes</taxon>
        <taxon>Mycobacteriales</taxon>
        <taxon>Mycobacteriaceae</taxon>
        <taxon>Mycolicibacterium</taxon>
    </lineage>
</organism>
<dbReference type="PANTHER" id="PTHR11559">
    <property type="entry name" value="CARBOXYLESTERASE"/>
    <property type="match status" value="1"/>
</dbReference>
<dbReference type="InterPro" id="IPR019826">
    <property type="entry name" value="Carboxylesterase_B_AS"/>
</dbReference>
<keyword evidence="2 3" id="KW-0378">Hydrolase</keyword>
<dbReference type="InterPro" id="IPR002018">
    <property type="entry name" value="CarbesteraseB"/>
</dbReference>
<protein>
    <recommendedName>
        <fullName evidence="3">Carboxylic ester hydrolase</fullName>
        <ecNumber evidence="3">3.1.1.-</ecNumber>
    </recommendedName>
</protein>
<evidence type="ECO:0000256" key="1">
    <source>
        <dbReference type="ARBA" id="ARBA00005964"/>
    </source>
</evidence>
<dbReference type="Pfam" id="PF00135">
    <property type="entry name" value="COesterase"/>
    <property type="match status" value="1"/>
</dbReference>
<gene>
    <name evidence="6" type="ORF">MGAD_07310</name>
</gene>
<dbReference type="PROSITE" id="PS00122">
    <property type="entry name" value="CARBOXYLESTERASE_B_1"/>
    <property type="match status" value="1"/>
</dbReference>
<dbReference type="GO" id="GO:0016787">
    <property type="term" value="F:hydrolase activity"/>
    <property type="evidence" value="ECO:0007669"/>
    <property type="project" value="UniProtKB-KW"/>
</dbReference>
<dbReference type="KEGG" id="mgad:MGAD_07310"/>
<accession>A0A7I7WFJ2</accession>
<reference evidence="6 7" key="1">
    <citation type="journal article" date="2019" name="Emerg. Microbes Infect.">
        <title>Comprehensive subspecies identification of 175 nontuberculous mycobacteria species based on 7547 genomic profiles.</title>
        <authorList>
            <person name="Matsumoto Y."/>
            <person name="Kinjo T."/>
            <person name="Motooka D."/>
            <person name="Nabeya D."/>
            <person name="Jung N."/>
            <person name="Uechi K."/>
            <person name="Horii T."/>
            <person name="Iida T."/>
            <person name="Fujita J."/>
            <person name="Nakamura S."/>
        </authorList>
    </citation>
    <scope>NUCLEOTIDE SEQUENCE [LARGE SCALE GENOMIC DNA]</scope>
    <source>
        <strain evidence="6 7">JCM 12688</strain>
    </source>
</reference>
<evidence type="ECO:0000313" key="6">
    <source>
        <dbReference type="EMBL" id="BBZ16396.1"/>
    </source>
</evidence>
<dbReference type="RefSeq" id="WP_163685016.1">
    <property type="nucleotide sequence ID" value="NZ_AP022608.1"/>
</dbReference>
<feature type="compositionally biased region" description="Basic and acidic residues" evidence="4">
    <location>
        <begin position="1"/>
        <end position="16"/>
    </location>
</feature>
<dbReference type="InterPro" id="IPR029058">
    <property type="entry name" value="AB_hydrolase_fold"/>
</dbReference>
<feature type="domain" description="Carboxylesterase type B" evidence="5">
    <location>
        <begin position="24"/>
        <end position="508"/>
    </location>
</feature>
<dbReference type="Proteomes" id="UP000466187">
    <property type="component" value="Chromosome"/>
</dbReference>
<evidence type="ECO:0000259" key="5">
    <source>
        <dbReference type="Pfam" id="PF00135"/>
    </source>
</evidence>
<sequence length="529" mass="57007">MTAEPNTRHGADERRPAVPAVEPLVVDTSYGPVRGVDNGTVKVWKGIRYAAAPTGDLRWRAPQAPQRWSEPADATRVGPVCPQPTDPRIPIDLGAPQGDDCLTLNVWASSDTEAGDGKPVMVWLHGGAYILGSSAQSLYHGAALASGGDALIVTVNYRLGALGFLDLSSFGAGFDTNLGLRDALFALQWVRDNIAGFGGDPARVTLFGESAGAGMVTTLLASPAAAGLFSAAIAQSSPATSIYDSERGRRFAELFLDALDLARGDVQRLPSVPIDAVLAAAKKVFDEVPARWPGTLAFAPIIDGDIVPAHPVKLAREGRTHPVPLIIGTNKHEAALFRWMKSPLMPISPQALRAMFTEIAAEQPALQLPDEAQIRTAYRGRPKTIGMGVARDIGFRMPSIWFADGHREVAPVYLYRFDFAPPMLRLLRLGAAHATELPYVWGNLVGGPKDPTFKLGGLKAGKAVSARMRRRWMSFAVDGTPSASAGDPEWRPYRKEDRASLIIDASERVVDDLDRDLRLAWGDEVLSFR</sequence>
<evidence type="ECO:0000256" key="4">
    <source>
        <dbReference type="SAM" id="MobiDB-lite"/>
    </source>
</evidence>